<keyword evidence="3" id="KW-1185">Reference proteome</keyword>
<comment type="caution">
    <text evidence="2">The sequence shown here is derived from an EMBL/GenBank/DDBJ whole genome shotgun (WGS) entry which is preliminary data.</text>
</comment>
<accession>A0A9Q0J257</accession>
<sequence length="232" mass="27417">MPPKEPKVPDRTGKEKDDKRDLGSRSREFKKRLLSQIHSLKKNIASIFQSGIAEDDGKEEEEKKDPLPVKIDLSLSLPKNLNGIDIDRLVNWKNKEVAQVFERWQKEFPGIELDTNLVFKYPISRDLYRSRDYINNLNNRERDNSHYKERGWKPTPYPTPLIYSAFPNNILRIVIEVYSTSEGREKDFDNFILWMDQHTDDLLDLFEEAFSSVKLEVELRFQSDILKIEDKE</sequence>
<reference evidence="2" key="2">
    <citation type="journal article" date="2023" name="Plants (Basel)">
        <title>Annotation of the Turnera subulata (Passifloraceae) Draft Genome Reveals the S-Locus Evolved after the Divergence of Turneroideae from Passifloroideae in a Stepwise Manner.</title>
        <authorList>
            <person name="Henning P.M."/>
            <person name="Roalson E.H."/>
            <person name="Mir W."/>
            <person name="McCubbin A.G."/>
            <person name="Shore J.S."/>
        </authorList>
    </citation>
    <scope>NUCLEOTIDE SEQUENCE</scope>
    <source>
        <strain evidence="2">F60SS</strain>
    </source>
</reference>
<evidence type="ECO:0000313" key="2">
    <source>
        <dbReference type="EMBL" id="KAJ4825613.1"/>
    </source>
</evidence>
<reference evidence="2" key="1">
    <citation type="submission" date="2022-02" db="EMBL/GenBank/DDBJ databases">
        <authorList>
            <person name="Henning P.M."/>
            <person name="McCubbin A.G."/>
            <person name="Shore J.S."/>
        </authorList>
    </citation>
    <scope>NUCLEOTIDE SEQUENCE</scope>
    <source>
        <strain evidence="2">F60SS</strain>
        <tissue evidence="2">Leaves</tissue>
    </source>
</reference>
<evidence type="ECO:0000313" key="3">
    <source>
        <dbReference type="Proteomes" id="UP001141552"/>
    </source>
</evidence>
<dbReference type="Proteomes" id="UP001141552">
    <property type="component" value="Unassembled WGS sequence"/>
</dbReference>
<proteinExistence type="predicted"/>
<protein>
    <submittedName>
        <fullName evidence="2">Uncharacterized protein</fullName>
    </submittedName>
</protein>
<feature type="region of interest" description="Disordered" evidence="1">
    <location>
        <begin position="1"/>
        <end position="27"/>
    </location>
</feature>
<evidence type="ECO:0000256" key="1">
    <source>
        <dbReference type="SAM" id="MobiDB-lite"/>
    </source>
</evidence>
<name>A0A9Q0J257_9ROSI</name>
<gene>
    <name evidence="2" type="ORF">Tsubulata_039181</name>
</gene>
<dbReference type="EMBL" id="JAKUCV010006851">
    <property type="protein sequence ID" value="KAJ4825613.1"/>
    <property type="molecule type" value="Genomic_DNA"/>
</dbReference>
<dbReference type="AlphaFoldDB" id="A0A9Q0J257"/>
<organism evidence="2 3">
    <name type="scientific">Turnera subulata</name>
    <dbReference type="NCBI Taxonomy" id="218843"/>
    <lineage>
        <taxon>Eukaryota</taxon>
        <taxon>Viridiplantae</taxon>
        <taxon>Streptophyta</taxon>
        <taxon>Embryophyta</taxon>
        <taxon>Tracheophyta</taxon>
        <taxon>Spermatophyta</taxon>
        <taxon>Magnoliopsida</taxon>
        <taxon>eudicotyledons</taxon>
        <taxon>Gunneridae</taxon>
        <taxon>Pentapetalae</taxon>
        <taxon>rosids</taxon>
        <taxon>fabids</taxon>
        <taxon>Malpighiales</taxon>
        <taxon>Passifloraceae</taxon>
        <taxon>Turnera</taxon>
    </lineage>
</organism>